<accession>A0A834XSN8</accession>
<feature type="region of interest" description="Disordered" evidence="1">
    <location>
        <begin position="788"/>
        <end position="846"/>
    </location>
</feature>
<evidence type="ECO:0000313" key="4">
    <source>
        <dbReference type="EMBL" id="KAF7990076.1"/>
    </source>
</evidence>
<proteinExistence type="predicted"/>
<keyword evidence="2" id="KW-1133">Transmembrane helix</keyword>
<keyword evidence="2" id="KW-0812">Transmembrane</keyword>
<dbReference type="InterPro" id="IPR036179">
    <property type="entry name" value="Ig-like_dom_sf"/>
</dbReference>
<dbReference type="Proteomes" id="UP000639338">
    <property type="component" value="Unassembled WGS sequence"/>
</dbReference>
<feature type="compositionally biased region" description="Polar residues" evidence="1">
    <location>
        <begin position="820"/>
        <end position="829"/>
    </location>
</feature>
<evidence type="ECO:0000256" key="1">
    <source>
        <dbReference type="SAM" id="MobiDB-lite"/>
    </source>
</evidence>
<dbReference type="AlphaFoldDB" id="A0A834XSN8"/>
<dbReference type="OrthoDB" id="10253878at2759"/>
<gene>
    <name evidence="4" type="ORF">HCN44_009019</name>
</gene>
<dbReference type="PANTHER" id="PTHR11422:SF10">
    <property type="entry name" value="IG-LIKE DOMAIN-CONTAINING PROTEIN"/>
    <property type="match status" value="1"/>
</dbReference>
<comment type="caution">
    <text evidence="4">The sequence shown here is derived from an EMBL/GenBank/DDBJ whole genome shotgun (WGS) entry which is preliminary data.</text>
</comment>
<feature type="domain" description="Ig-like" evidence="3">
    <location>
        <begin position="227"/>
        <end position="319"/>
    </location>
</feature>
<feature type="compositionally biased region" description="Basic residues" evidence="1">
    <location>
        <begin position="790"/>
        <end position="805"/>
    </location>
</feature>
<feature type="domain" description="Ig-like" evidence="3">
    <location>
        <begin position="625"/>
        <end position="730"/>
    </location>
</feature>
<dbReference type="InterPro" id="IPR003599">
    <property type="entry name" value="Ig_sub"/>
</dbReference>
<sequence>MTFHDPASIESGCVNTRGRNHETHKREMYLNNFLFWVTVLGLQTLCTAVPDDVSSFNLTEINLSLNKSINSIKKNNETILLSSLINDTSINTVKFLDVPKHTSATLGKSVLLECRTSEPVIDCQWSWRPLPPVHLPLPDINPMETINDTSTTTTTVIDTVSQPTQQTTQSLPVRLFPAFGNNNNDCSVRFTDTQHEQMGYWTCAARKSIDQSFVSTEPAMLSIIEKPEVSVTFIKTENATEAPGGSSSEIICRTEKTVKECQWSWRMFNQSEIWNLEVKKFPSFGIDSTDCSLKFKNVLSEQEGLWTCGARINQNDIFTKTHPIRFLVSEVEFVQLSSGIQTSVGESALLKCLVDKPVIQCEWSWKPINSSREPTVIKKFVPNNDNEHDCSVRFKNVLYEEEGLWTCGVRLTTSGHLHEAPPAKLTLLPSGKLSFVEISENKSALVNTPETLKCLVNGKVDICTWLWRPLTVDIEATIVREFTTTTNGKNCSLDFSHIQIENQGYWSCRVTITSSNTVLTSPSIKLIVSDDQEKIEFSELSQDIQIASGGSVSLRCVTTLSVEQCRWSLTPVNSNTTVVVKQFPAVGPEARDCSVRLSHALAEQEGLWTCGAKVHGKENYTNASPAKLSLLEPAIVMWTDVHRRVTLACTLDPQHDHETPADLKCQWIHDGIDRSIKNESASITREEFFMNYTNGMCTLKFIPRQSDFGNWICRFIIDDDDGLIEIRNISVVLRDNSNEDKLLAWAVGAATIIVLFFMILVVVLVVFRGKLFDRTELHMLETIPFEQHHQRDKHRSSQNSRSRRVSKIETKSNDNDDNNQSQTHTNQVFHDTDQHPPLPMSTFNLS</sequence>
<evidence type="ECO:0000259" key="3">
    <source>
        <dbReference type="PROSITE" id="PS50835"/>
    </source>
</evidence>
<dbReference type="SMART" id="SM00409">
    <property type="entry name" value="IG"/>
    <property type="match status" value="5"/>
</dbReference>
<name>A0A834XSN8_APHGI</name>
<dbReference type="InterPro" id="IPR013783">
    <property type="entry name" value="Ig-like_fold"/>
</dbReference>
<dbReference type="EMBL" id="JACMRX010000005">
    <property type="protein sequence ID" value="KAF7990076.1"/>
    <property type="molecule type" value="Genomic_DNA"/>
</dbReference>
<dbReference type="PROSITE" id="PS50835">
    <property type="entry name" value="IG_LIKE"/>
    <property type="match status" value="5"/>
</dbReference>
<evidence type="ECO:0000313" key="5">
    <source>
        <dbReference type="Proteomes" id="UP000639338"/>
    </source>
</evidence>
<organism evidence="4 5">
    <name type="scientific">Aphidius gifuensis</name>
    <name type="common">Parasitoid wasp</name>
    <dbReference type="NCBI Taxonomy" id="684658"/>
    <lineage>
        <taxon>Eukaryota</taxon>
        <taxon>Metazoa</taxon>
        <taxon>Ecdysozoa</taxon>
        <taxon>Arthropoda</taxon>
        <taxon>Hexapoda</taxon>
        <taxon>Insecta</taxon>
        <taxon>Pterygota</taxon>
        <taxon>Neoptera</taxon>
        <taxon>Endopterygota</taxon>
        <taxon>Hymenoptera</taxon>
        <taxon>Apocrita</taxon>
        <taxon>Ichneumonoidea</taxon>
        <taxon>Braconidae</taxon>
        <taxon>Aphidiinae</taxon>
        <taxon>Aphidius</taxon>
    </lineage>
</organism>
<reference evidence="4 5" key="1">
    <citation type="submission" date="2020-08" db="EMBL/GenBank/DDBJ databases">
        <title>Aphidius gifuensis genome sequencing and assembly.</title>
        <authorList>
            <person name="Du Z."/>
        </authorList>
    </citation>
    <scope>NUCLEOTIDE SEQUENCE [LARGE SCALE GENOMIC DNA]</scope>
    <source>
        <strain evidence="4">YNYX2018</strain>
        <tissue evidence="4">Adults</tissue>
    </source>
</reference>
<dbReference type="PANTHER" id="PTHR11422">
    <property type="entry name" value="T-CELL SURFACE GLYCOPROTEIN CD4"/>
    <property type="match status" value="1"/>
</dbReference>
<dbReference type="InterPro" id="IPR007110">
    <property type="entry name" value="Ig-like_dom"/>
</dbReference>
<dbReference type="SUPFAM" id="SSF48726">
    <property type="entry name" value="Immunoglobulin"/>
    <property type="match status" value="3"/>
</dbReference>
<feature type="domain" description="Ig-like" evidence="3">
    <location>
        <begin position="421"/>
        <end position="525"/>
    </location>
</feature>
<evidence type="ECO:0000256" key="2">
    <source>
        <dbReference type="SAM" id="Phobius"/>
    </source>
</evidence>
<dbReference type="Gene3D" id="2.60.40.10">
    <property type="entry name" value="Immunoglobulins"/>
    <property type="match status" value="3"/>
</dbReference>
<keyword evidence="2" id="KW-0472">Membrane</keyword>
<feature type="domain" description="Ig-like" evidence="3">
    <location>
        <begin position="323"/>
        <end position="418"/>
    </location>
</feature>
<feature type="domain" description="Ig-like" evidence="3">
    <location>
        <begin position="93"/>
        <end position="222"/>
    </location>
</feature>
<feature type="transmembrane region" description="Helical" evidence="2">
    <location>
        <begin position="742"/>
        <end position="767"/>
    </location>
</feature>
<protein>
    <recommendedName>
        <fullName evidence="3">Ig-like domain-containing protein</fullName>
    </recommendedName>
</protein>
<keyword evidence="5" id="KW-1185">Reference proteome</keyword>